<sequence length="299" mass="34066">MAYRRILRRGPARRRPTRKSSYRFKSRRSYTARRRPYRRPMSRKRVLNMTSRKKHDTMRNHTNLTASLNGGGTYAAEQTILRGGRLYALLWCATARTTLPGTGVDDPASRTAQTCYMRGLKEKIQIQTSSGTPWQWRRICFTMKGASLLQSVDDYSKLNVLTSNGYMRETTDWNAYETQRVPLFGPLFKGQQSVDWHNFFSAKTDNDRVTIKYDVTRIIQSGNASGVMRNYNLWHPMNKNLVYGDDEAAGENISVSWSTTGKAGMGDYYVLDLIGAGTGSTSSDSLAFDPTATLYWHEK</sequence>
<organism evidence="2">
    <name type="scientific">Zizania latifolia genomoviridae</name>
    <dbReference type="NCBI Taxonomy" id="2739876"/>
    <lineage>
        <taxon>Viruses</taxon>
        <taxon>Monodnaviria</taxon>
        <taxon>Shotokuvirae</taxon>
        <taxon>Cressdnaviricota</taxon>
        <taxon>Repensiviricetes</taxon>
        <taxon>Geplafuvirales</taxon>
        <taxon>Genomoviridae</taxon>
        <taxon>Gemykroznavirus</taxon>
        <taxon>Gemykroznavirus zizan1</taxon>
    </lineage>
</organism>
<accession>A0A6N0GYG6</accession>
<feature type="region of interest" description="Disordered" evidence="1">
    <location>
        <begin position="1"/>
        <end position="39"/>
    </location>
</feature>
<evidence type="ECO:0000256" key="1">
    <source>
        <dbReference type="SAM" id="MobiDB-lite"/>
    </source>
</evidence>
<proteinExistence type="predicted"/>
<reference evidence="2" key="1">
    <citation type="submission" date="2019-12" db="EMBL/GenBank/DDBJ databases">
        <title>Virome of riverside phytocommunity ecosystem of an ancient canal.</title>
        <authorList>
            <person name="Lu J."/>
            <person name="Yang X.S."/>
            <person name="Zhang W."/>
        </authorList>
    </citation>
    <scope>NUCLEOTIDE SEQUENCE</scope>
    <source>
        <strain evidence="2">Pt081-gen-4</strain>
    </source>
</reference>
<protein>
    <submittedName>
        <fullName evidence="2">Cap</fullName>
    </submittedName>
</protein>
<dbReference type="EMBL" id="MN823670">
    <property type="protein sequence ID" value="QKQ15108.1"/>
    <property type="molecule type" value="Genomic_DNA"/>
</dbReference>
<name>A0A6N0GYG6_9VIRU</name>
<evidence type="ECO:0000313" key="2">
    <source>
        <dbReference type="EMBL" id="QKQ15108.1"/>
    </source>
</evidence>